<keyword evidence="6" id="KW-0408">Iron</keyword>
<evidence type="ECO:0000256" key="1">
    <source>
        <dbReference type="ARBA" id="ARBA00022448"/>
    </source>
</evidence>
<keyword evidence="4" id="KW-0547">Nucleotide-binding</keyword>
<evidence type="ECO:0000256" key="9">
    <source>
        <dbReference type="SAM" id="MobiDB-lite"/>
    </source>
</evidence>
<comment type="caution">
    <text evidence="11">The sequence shown here is derived from an EMBL/GenBank/DDBJ whole genome shotgun (WGS) entry which is preliminary data.</text>
</comment>
<dbReference type="Gene3D" id="3.40.50.300">
    <property type="entry name" value="P-loop containing nucleotide triphosphate hydrolases"/>
    <property type="match status" value="1"/>
</dbReference>
<proteinExistence type="predicted"/>
<keyword evidence="7" id="KW-0406">Ion transport</keyword>
<dbReference type="GO" id="GO:0005524">
    <property type="term" value="F:ATP binding"/>
    <property type="evidence" value="ECO:0007669"/>
    <property type="project" value="UniProtKB-KW"/>
</dbReference>
<sequence>MDGAQVVERAGARGGRPGPRDVPGALGPADVTVGRGLAVRDVVVRYADPASGKGPGTTAVCGVSLDLAPGEVLALLGPSGCGKSSLLRAVAGLEPVAAGSVSWGGRDLAGVPVHRRGFGLMFQEGQLFPHRDVAGNVAFGLRMAGVRRTAASDRVAELLELVGLAGYAQRPVATLSGGERQRVALARALAPEPQLLLLDEPLSALDRGLRDRLAGDLRAALVTTGTTALFVTHDHDEAFTVADRVAVMDAGRLLQVAAPEDLWRAPASRRVAEFLGYQAFVPLRAVPAELSERARSGVLADSDNSAGAGALLAIGPTGLVLAAHVSEPAMGGVLAGSDRSAGWTGTVVRSAFRRGRTEVTVDVDLGAGTQRVVALGSPPGGATTPTPDGVAHHPLAPAPGEQVRVVLDRAGCAVVPG</sequence>
<dbReference type="SUPFAM" id="SSF52540">
    <property type="entry name" value="P-loop containing nucleoside triphosphate hydrolases"/>
    <property type="match status" value="1"/>
</dbReference>
<dbReference type="PANTHER" id="PTHR42781:SF4">
    <property type="entry name" value="SPERMIDINE_PUTRESCINE IMPORT ATP-BINDING PROTEIN POTA"/>
    <property type="match status" value="1"/>
</dbReference>
<dbReference type="InterPro" id="IPR015853">
    <property type="entry name" value="ABC_transpr_FbpC"/>
</dbReference>
<accession>A0ABS2LHI2</accession>
<evidence type="ECO:0000256" key="5">
    <source>
        <dbReference type="ARBA" id="ARBA00022840"/>
    </source>
</evidence>
<keyword evidence="2" id="KW-1003">Cell membrane</keyword>
<organism evidence="11 12">
    <name type="scientific">Oerskovia jenensis</name>
    <dbReference type="NCBI Taxonomy" id="162169"/>
    <lineage>
        <taxon>Bacteria</taxon>
        <taxon>Bacillati</taxon>
        <taxon>Actinomycetota</taxon>
        <taxon>Actinomycetes</taxon>
        <taxon>Micrococcales</taxon>
        <taxon>Cellulomonadaceae</taxon>
        <taxon>Oerskovia</taxon>
    </lineage>
</organism>
<dbReference type="Proteomes" id="UP000698059">
    <property type="component" value="Unassembled WGS sequence"/>
</dbReference>
<dbReference type="Pfam" id="PF00005">
    <property type="entry name" value="ABC_tran"/>
    <property type="match status" value="1"/>
</dbReference>
<dbReference type="EMBL" id="JAFBBO010000001">
    <property type="protein sequence ID" value="MBM7479732.1"/>
    <property type="molecule type" value="Genomic_DNA"/>
</dbReference>
<dbReference type="InterPro" id="IPR027417">
    <property type="entry name" value="P-loop_NTPase"/>
</dbReference>
<evidence type="ECO:0000313" key="11">
    <source>
        <dbReference type="EMBL" id="MBM7479732.1"/>
    </source>
</evidence>
<dbReference type="InterPro" id="IPR017871">
    <property type="entry name" value="ABC_transporter-like_CS"/>
</dbReference>
<gene>
    <name evidence="11" type="ORF">JOD49_002652</name>
</gene>
<dbReference type="InterPro" id="IPR050093">
    <property type="entry name" value="ABC_SmlMolc_Importer"/>
</dbReference>
<feature type="domain" description="ABC transporter" evidence="10">
    <location>
        <begin position="37"/>
        <end position="275"/>
    </location>
</feature>
<evidence type="ECO:0000256" key="7">
    <source>
        <dbReference type="ARBA" id="ARBA00023065"/>
    </source>
</evidence>
<feature type="region of interest" description="Disordered" evidence="9">
    <location>
        <begin position="1"/>
        <end position="27"/>
    </location>
</feature>
<keyword evidence="1" id="KW-0813">Transport</keyword>
<dbReference type="CDD" id="cd03259">
    <property type="entry name" value="ABC_Carb_Solutes_like"/>
    <property type="match status" value="1"/>
</dbReference>
<dbReference type="InterPro" id="IPR003439">
    <property type="entry name" value="ABC_transporter-like_ATP-bd"/>
</dbReference>
<keyword evidence="8" id="KW-0472">Membrane</keyword>
<reference evidence="11 12" key="1">
    <citation type="submission" date="2021-01" db="EMBL/GenBank/DDBJ databases">
        <title>Sequencing the genomes of 1000 actinobacteria strains.</title>
        <authorList>
            <person name="Klenk H.-P."/>
        </authorList>
    </citation>
    <scope>NUCLEOTIDE SEQUENCE [LARGE SCALE GENOMIC DNA]</scope>
    <source>
        <strain evidence="11 12">DSM 46000</strain>
    </source>
</reference>
<evidence type="ECO:0000256" key="2">
    <source>
        <dbReference type="ARBA" id="ARBA00022475"/>
    </source>
</evidence>
<keyword evidence="12" id="KW-1185">Reference proteome</keyword>
<keyword evidence="3" id="KW-0410">Iron transport</keyword>
<dbReference type="PROSITE" id="PS50893">
    <property type="entry name" value="ABC_TRANSPORTER_2"/>
    <property type="match status" value="1"/>
</dbReference>
<keyword evidence="5 11" id="KW-0067">ATP-binding</keyword>
<dbReference type="RefSeq" id="WP_205307613.1">
    <property type="nucleotide sequence ID" value="NZ_BAAAVF010000011.1"/>
</dbReference>
<dbReference type="SMART" id="SM00382">
    <property type="entry name" value="AAA"/>
    <property type="match status" value="1"/>
</dbReference>
<evidence type="ECO:0000259" key="10">
    <source>
        <dbReference type="PROSITE" id="PS50893"/>
    </source>
</evidence>
<dbReference type="PROSITE" id="PS00211">
    <property type="entry name" value="ABC_TRANSPORTER_1"/>
    <property type="match status" value="1"/>
</dbReference>
<evidence type="ECO:0000313" key="12">
    <source>
        <dbReference type="Proteomes" id="UP000698059"/>
    </source>
</evidence>
<evidence type="ECO:0000256" key="8">
    <source>
        <dbReference type="ARBA" id="ARBA00023136"/>
    </source>
</evidence>
<name>A0ABS2LHI2_9CELL</name>
<dbReference type="InterPro" id="IPR003593">
    <property type="entry name" value="AAA+_ATPase"/>
</dbReference>
<evidence type="ECO:0000256" key="4">
    <source>
        <dbReference type="ARBA" id="ARBA00022741"/>
    </source>
</evidence>
<protein>
    <submittedName>
        <fullName evidence="11">Thiamine transport system ATP-binding protein</fullName>
    </submittedName>
</protein>
<evidence type="ECO:0000256" key="6">
    <source>
        <dbReference type="ARBA" id="ARBA00023004"/>
    </source>
</evidence>
<dbReference type="PANTHER" id="PTHR42781">
    <property type="entry name" value="SPERMIDINE/PUTRESCINE IMPORT ATP-BINDING PROTEIN POTA"/>
    <property type="match status" value="1"/>
</dbReference>
<evidence type="ECO:0000256" key="3">
    <source>
        <dbReference type="ARBA" id="ARBA00022496"/>
    </source>
</evidence>